<feature type="non-terminal residue" evidence="1">
    <location>
        <position position="158"/>
    </location>
</feature>
<gene>
    <name evidence="1" type="ORF">CALMAC_LOCUS3784</name>
</gene>
<dbReference type="AlphaFoldDB" id="A0A653BU82"/>
<dbReference type="Proteomes" id="UP000410492">
    <property type="component" value="Unassembled WGS sequence"/>
</dbReference>
<keyword evidence="2" id="KW-1185">Reference proteome</keyword>
<proteinExistence type="predicted"/>
<protein>
    <submittedName>
        <fullName evidence="1">Uncharacterized protein</fullName>
    </submittedName>
</protein>
<dbReference type="OrthoDB" id="6778137at2759"/>
<organism evidence="1 2">
    <name type="scientific">Callosobruchus maculatus</name>
    <name type="common">Southern cowpea weevil</name>
    <name type="synonym">Pulse bruchid</name>
    <dbReference type="NCBI Taxonomy" id="64391"/>
    <lineage>
        <taxon>Eukaryota</taxon>
        <taxon>Metazoa</taxon>
        <taxon>Ecdysozoa</taxon>
        <taxon>Arthropoda</taxon>
        <taxon>Hexapoda</taxon>
        <taxon>Insecta</taxon>
        <taxon>Pterygota</taxon>
        <taxon>Neoptera</taxon>
        <taxon>Endopterygota</taxon>
        <taxon>Coleoptera</taxon>
        <taxon>Polyphaga</taxon>
        <taxon>Cucujiformia</taxon>
        <taxon>Chrysomeloidea</taxon>
        <taxon>Chrysomelidae</taxon>
        <taxon>Bruchinae</taxon>
        <taxon>Bruchini</taxon>
        <taxon>Callosobruchus</taxon>
    </lineage>
</organism>
<name>A0A653BU82_CALMS</name>
<evidence type="ECO:0000313" key="1">
    <source>
        <dbReference type="EMBL" id="VEN39145.1"/>
    </source>
</evidence>
<evidence type="ECO:0000313" key="2">
    <source>
        <dbReference type="Proteomes" id="UP000410492"/>
    </source>
</evidence>
<reference evidence="1 2" key="1">
    <citation type="submission" date="2019-01" db="EMBL/GenBank/DDBJ databases">
        <authorList>
            <person name="Sayadi A."/>
        </authorList>
    </citation>
    <scope>NUCLEOTIDE SEQUENCE [LARGE SCALE GENOMIC DNA]</scope>
</reference>
<dbReference type="EMBL" id="CAACVG010005278">
    <property type="protein sequence ID" value="VEN39145.1"/>
    <property type="molecule type" value="Genomic_DNA"/>
</dbReference>
<accession>A0A653BU82</accession>
<sequence>MEELIRKRGSVRASLTNFSKYVCNLEKLDELSEENLLDLETRVNTIECSMLQKFTDIQDSIEAVCDEAILDREYTNRSDFEDKYYKVLASAKKILVLNKNSSENDIGSASAHSVRSEGHNFIKQQEIQLPIINLPVFDGSLQNWLEFRDVYDSLIHTN</sequence>